<proteinExistence type="predicted"/>
<evidence type="ECO:0000313" key="1">
    <source>
        <dbReference type="EMBL" id="MFD2113437.1"/>
    </source>
</evidence>
<dbReference type="InterPro" id="IPR036597">
    <property type="entry name" value="Fido-like_dom_sf"/>
</dbReference>
<accession>A0ABW4YCR1</accession>
<dbReference type="Proteomes" id="UP001597337">
    <property type="component" value="Unassembled WGS sequence"/>
</dbReference>
<dbReference type="RefSeq" id="WP_386028281.1">
    <property type="nucleotide sequence ID" value="NZ_JBHUHX010000051.1"/>
</dbReference>
<reference evidence="2" key="1">
    <citation type="journal article" date="2019" name="Int. J. Syst. Evol. Microbiol.">
        <title>The Global Catalogue of Microorganisms (GCM) 10K type strain sequencing project: providing services to taxonomists for standard genome sequencing and annotation.</title>
        <authorList>
            <consortium name="The Broad Institute Genomics Platform"/>
            <consortium name="The Broad Institute Genome Sequencing Center for Infectious Disease"/>
            <person name="Wu L."/>
            <person name="Ma J."/>
        </authorList>
    </citation>
    <scope>NUCLEOTIDE SEQUENCE [LARGE SCALE GENOMIC DNA]</scope>
    <source>
        <strain evidence="2">KACC 12597</strain>
    </source>
</reference>
<dbReference type="SUPFAM" id="SSF140931">
    <property type="entry name" value="Fic-like"/>
    <property type="match status" value="1"/>
</dbReference>
<organism evidence="1 2">
    <name type="scientific">Thiorhodococcus fuscus</name>
    <dbReference type="NCBI Taxonomy" id="527200"/>
    <lineage>
        <taxon>Bacteria</taxon>
        <taxon>Pseudomonadati</taxon>
        <taxon>Pseudomonadota</taxon>
        <taxon>Gammaproteobacteria</taxon>
        <taxon>Chromatiales</taxon>
        <taxon>Chromatiaceae</taxon>
        <taxon>Thiorhodococcus</taxon>
    </lineage>
</organism>
<sequence>MERIQSTLRLDLSAIEAALRKVQRDFAHINADLTSRRDPLGEEVLNNLIAGYAFLDRLQEADIDLFAIGNSALLLKLNCLVLCGSTDTEAQSCKPHFIETERRFYDDSNPGGVRSLMNYLADHPEPSVWRRAAGVYIQILSEPQLFFEGNHRTGTLLMNHVLLRGGKPPFILTEKNAKDYFDPSSLVKGFRKRSFRAFLDIPRMQTRLANLLQNTEDPRYLLNGSQPDAAGLSNVGRRTNL</sequence>
<keyword evidence="2" id="KW-1185">Reference proteome</keyword>
<dbReference type="EMBL" id="JBHUHX010000051">
    <property type="protein sequence ID" value="MFD2113437.1"/>
    <property type="molecule type" value="Genomic_DNA"/>
</dbReference>
<gene>
    <name evidence="1" type="ORF">ACFSJC_16430</name>
</gene>
<dbReference type="Gene3D" id="1.10.3290.10">
    <property type="entry name" value="Fido-like domain"/>
    <property type="match status" value="1"/>
</dbReference>
<protein>
    <recommendedName>
        <fullName evidence="3">Fido domain-containing protein</fullName>
    </recommendedName>
</protein>
<evidence type="ECO:0008006" key="3">
    <source>
        <dbReference type="Google" id="ProtNLM"/>
    </source>
</evidence>
<name>A0ABW4YCR1_9GAMM</name>
<evidence type="ECO:0000313" key="2">
    <source>
        <dbReference type="Proteomes" id="UP001597337"/>
    </source>
</evidence>
<comment type="caution">
    <text evidence="1">The sequence shown here is derived from an EMBL/GenBank/DDBJ whole genome shotgun (WGS) entry which is preliminary data.</text>
</comment>